<feature type="compositionally biased region" description="Basic and acidic residues" evidence="2">
    <location>
        <begin position="452"/>
        <end position="463"/>
    </location>
</feature>
<feature type="region of interest" description="Disordered" evidence="2">
    <location>
        <begin position="444"/>
        <end position="468"/>
    </location>
</feature>
<keyword evidence="1" id="KW-0175">Coiled coil</keyword>
<feature type="compositionally biased region" description="Basic and acidic residues" evidence="2">
    <location>
        <begin position="1"/>
        <end position="11"/>
    </location>
</feature>
<dbReference type="EMBL" id="HBNR01087659">
    <property type="protein sequence ID" value="CAE4665861.1"/>
    <property type="molecule type" value="Transcribed_RNA"/>
</dbReference>
<feature type="region of interest" description="Disordered" evidence="2">
    <location>
        <begin position="534"/>
        <end position="563"/>
    </location>
</feature>
<feature type="compositionally biased region" description="Low complexity" evidence="2">
    <location>
        <begin position="670"/>
        <end position="692"/>
    </location>
</feature>
<proteinExistence type="predicted"/>
<gene>
    <name evidence="3" type="ORF">AMON00008_LOCUS62843</name>
</gene>
<name>A0A7S4WAL1_9DINO</name>
<feature type="region of interest" description="Disordered" evidence="2">
    <location>
        <begin position="670"/>
        <end position="694"/>
    </location>
</feature>
<feature type="compositionally biased region" description="Low complexity" evidence="2">
    <location>
        <begin position="535"/>
        <end position="547"/>
    </location>
</feature>
<sequence length="829" mass="90632">MHGCRRERSRASESQPAFESGTAWSAVQTCSDMEDVSPRRGVDPVSGGEYEDDKSDLAVQSTFESRPSKSVADFPASGTVGPPTSAATLELEAKLRQRMLKCEGTDVLHRQTPRDVKMISELVNPEKVDELVLTASYQRCTKVRTQSSHSLTKGKKMILRELNPQKQSRSRSAFDEAQQFRTLRSLNKRATAHATVSPLSSDEEDGSSGFCSDFNSAASHYEFADPAERPRPMCTTFALDDPTRDAAEEGSDDAGITRVLDLKEDGSTDDGHSTHSTELSIEECLLDLVNHLPPKIAQRVGNLLQRLEARKQGQEEEAEALALARSELEIFREEREQAQAKLACSKRARDELHEEFTRDRAARDELRGELASTRARSAEAQESLRQQVSRAQAEARTRTADFERAQAEIVLLRKPAAEAVSLRGEVTAERSLVAQLRQEAREARSEAATARAEAERLHRRQEATGDPASNAKYVTVLASRLASVAADRDELGRELKSEQAEVLACRAESLELAMENRELRCRLDEVGARLETKARQAARPAAEGAEGSTATKAQAAQADRGQMHKARLGGELSTLRETLIAEAEELKKEVDRRGSCEAEAMGYTAASSPSRRHEACLGGELSILRKMLIAEVEELKKEVDRRGSCGAEAHALQACRSRLRSCLQREEALGSTAASSPSRGGPATPAGSSPGKGDVRVLRAELDAEREHLADRSKRAAQHESVRRDAKDVASRELKEFEEEGKARREQLQAETSLMAMEVVTLTKGLGGRLLDGGLSGLSRTHMTAHDIRQRLGIVGRSRGPHYGLAQGRLPDLGGPSTDSRLCGGRPAS</sequence>
<evidence type="ECO:0000256" key="2">
    <source>
        <dbReference type="SAM" id="MobiDB-lite"/>
    </source>
</evidence>
<feature type="compositionally biased region" description="Basic and acidic residues" evidence="2">
    <location>
        <begin position="707"/>
        <end position="748"/>
    </location>
</feature>
<evidence type="ECO:0000256" key="1">
    <source>
        <dbReference type="SAM" id="Coils"/>
    </source>
</evidence>
<evidence type="ECO:0000313" key="3">
    <source>
        <dbReference type="EMBL" id="CAE4665861.1"/>
    </source>
</evidence>
<organism evidence="3">
    <name type="scientific">Alexandrium monilatum</name>
    <dbReference type="NCBI Taxonomy" id="311494"/>
    <lineage>
        <taxon>Eukaryota</taxon>
        <taxon>Sar</taxon>
        <taxon>Alveolata</taxon>
        <taxon>Dinophyceae</taxon>
        <taxon>Gonyaulacales</taxon>
        <taxon>Pyrocystaceae</taxon>
        <taxon>Alexandrium</taxon>
    </lineage>
</organism>
<feature type="compositionally biased region" description="Polar residues" evidence="2">
    <location>
        <begin position="12"/>
        <end position="31"/>
    </location>
</feature>
<feature type="region of interest" description="Disordered" evidence="2">
    <location>
        <begin position="1"/>
        <end position="85"/>
    </location>
</feature>
<feature type="region of interest" description="Disordered" evidence="2">
    <location>
        <begin position="806"/>
        <end position="829"/>
    </location>
</feature>
<feature type="coiled-coil region" evidence="1">
    <location>
        <begin position="297"/>
        <end position="383"/>
    </location>
</feature>
<protein>
    <submittedName>
        <fullName evidence="3">Uncharacterized protein</fullName>
    </submittedName>
</protein>
<dbReference type="AlphaFoldDB" id="A0A7S4WAL1"/>
<feature type="region of interest" description="Disordered" evidence="2">
    <location>
        <begin position="707"/>
        <end position="749"/>
    </location>
</feature>
<reference evidence="3" key="1">
    <citation type="submission" date="2021-01" db="EMBL/GenBank/DDBJ databases">
        <authorList>
            <person name="Corre E."/>
            <person name="Pelletier E."/>
            <person name="Niang G."/>
            <person name="Scheremetjew M."/>
            <person name="Finn R."/>
            <person name="Kale V."/>
            <person name="Holt S."/>
            <person name="Cochrane G."/>
            <person name="Meng A."/>
            <person name="Brown T."/>
            <person name="Cohen L."/>
        </authorList>
    </citation>
    <scope>NUCLEOTIDE SEQUENCE</scope>
    <source>
        <strain evidence="3">CCMP3105</strain>
    </source>
</reference>
<accession>A0A7S4WAL1</accession>